<evidence type="ECO:0000256" key="8">
    <source>
        <dbReference type="ARBA" id="ARBA00061463"/>
    </source>
</evidence>
<comment type="subcellular location">
    <subcellularLocation>
        <location evidence="1">Cell membrane</location>
        <topology evidence="1">Multi-pass membrane protein</topology>
    </subcellularLocation>
</comment>
<name>A0A8B8NZC7_9MYRT</name>
<evidence type="ECO:0000256" key="5">
    <source>
        <dbReference type="ARBA" id="ARBA00022970"/>
    </source>
</evidence>
<accession>A0A8B8NZC7</accession>
<dbReference type="GeneID" id="115738962"/>
<dbReference type="KEGG" id="rarg:115738962"/>
<feature type="transmembrane region" description="Helical" evidence="9">
    <location>
        <begin position="259"/>
        <end position="281"/>
    </location>
</feature>
<dbReference type="InterPro" id="IPR013057">
    <property type="entry name" value="AA_transpt_TM"/>
</dbReference>
<organism evidence="11 12">
    <name type="scientific">Rhodamnia argentea</name>
    <dbReference type="NCBI Taxonomy" id="178133"/>
    <lineage>
        <taxon>Eukaryota</taxon>
        <taxon>Viridiplantae</taxon>
        <taxon>Streptophyta</taxon>
        <taxon>Embryophyta</taxon>
        <taxon>Tracheophyta</taxon>
        <taxon>Spermatophyta</taxon>
        <taxon>Magnoliopsida</taxon>
        <taxon>eudicotyledons</taxon>
        <taxon>Gunneridae</taxon>
        <taxon>Pentapetalae</taxon>
        <taxon>rosids</taxon>
        <taxon>malvids</taxon>
        <taxon>Myrtales</taxon>
        <taxon>Myrtaceae</taxon>
        <taxon>Myrtoideae</taxon>
        <taxon>Myrteae</taxon>
        <taxon>Australasian group</taxon>
        <taxon>Rhodamnia</taxon>
    </lineage>
</organism>
<dbReference type="Proteomes" id="UP000827889">
    <property type="component" value="Chromosome 1"/>
</dbReference>
<keyword evidence="11" id="KW-1185">Reference proteome</keyword>
<evidence type="ECO:0000259" key="10">
    <source>
        <dbReference type="Pfam" id="PF01490"/>
    </source>
</evidence>
<proteinExistence type="inferred from homology"/>
<feature type="transmembrane region" description="Helical" evidence="9">
    <location>
        <begin position="370"/>
        <end position="392"/>
    </location>
</feature>
<evidence type="ECO:0000256" key="3">
    <source>
        <dbReference type="ARBA" id="ARBA00022475"/>
    </source>
</evidence>
<feature type="domain" description="Amino acid transporter transmembrane" evidence="10">
    <location>
        <begin position="27"/>
        <end position="421"/>
    </location>
</feature>
<dbReference type="GO" id="GO:0015171">
    <property type="term" value="F:amino acid transmembrane transporter activity"/>
    <property type="evidence" value="ECO:0007669"/>
    <property type="project" value="UniProtKB-ARBA"/>
</dbReference>
<evidence type="ECO:0000256" key="7">
    <source>
        <dbReference type="ARBA" id="ARBA00023136"/>
    </source>
</evidence>
<protein>
    <submittedName>
        <fullName evidence="12">Lysine histidine transporter-like 2</fullName>
    </submittedName>
</protein>
<feature type="transmembrane region" description="Helical" evidence="9">
    <location>
        <begin position="106"/>
        <end position="129"/>
    </location>
</feature>
<evidence type="ECO:0000313" key="12">
    <source>
        <dbReference type="RefSeq" id="XP_030527644.1"/>
    </source>
</evidence>
<keyword evidence="4 9" id="KW-0812">Transmembrane</keyword>
<dbReference type="OrthoDB" id="40134at2759"/>
<feature type="transmembrane region" description="Helical" evidence="9">
    <location>
        <begin position="301"/>
        <end position="323"/>
    </location>
</feature>
<feature type="transmembrane region" description="Helical" evidence="9">
    <location>
        <begin position="344"/>
        <end position="364"/>
    </location>
</feature>
<keyword evidence="7 9" id="KW-0472">Membrane</keyword>
<dbReference type="AlphaFoldDB" id="A0A8B8NZC7"/>
<dbReference type="FunFam" id="1.20.1740.10:FF:000033">
    <property type="entry name" value="Lysine histidine transporter 1"/>
    <property type="match status" value="1"/>
</dbReference>
<dbReference type="PANTHER" id="PTHR48017">
    <property type="entry name" value="OS05G0424000 PROTEIN-RELATED"/>
    <property type="match status" value="1"/>
</dbReference>
<dbReference type="RefSeq" id="XP_030527644.1">
    <property type="nucleotide sequence ID" value="XM_030671784.2"/>
</dbReference>
<dbReference type="Gene3D" id="1.20.1740.10">
    <property type="entry name" value="Amino acid/polyamine transporter I"/>
    <property type="match status" value="1"/>
</dbReference>
<comment type="similarity">
    <text evidence="8">Belongs to the amino acid/polyamine transporter 2 family. Amino acid/auxin permease (AAAP) (TC 2.A.18.2) subfamily.</text>
</comment>
<feature type="transmembrane region" description="Helical" evidence="9">
    <location>
        <begin position="150"/>
        <end position="167"/>
    </location>
</feature>
<gene>
    <name evidence="12" type="primary">LOC115738962</name>
</gene>
<feature type="transmembrane region" description="Helical" evidence="9">
    <location>
        <begin position="30"/>
        <end position="49"/>
    </location>
</feature>
<evidence type="ECO:0000256" key="6">
    <source>
        <dbReference type="ARBA" id="ARBA00022989"/>
    </source>
</evidence>
<feature type="transmembrane region" description="Helical" evidence="9">
    <location>
        <begin position="173"/>
        <end position="192"/>
    </location>
</feature>
<feature type="transmembrane region" description="Helical" evidence="9">
    <location>
        <begin position="56"/>
        <end position="77"/>
    </location>
</feature>
<keyword evidence="2" id="KW-0813">Transport</keyword>
<keyword evidence="3" id="KW-1003">Cell membrane</keyword>
<feature type="transmembrane region" description="Helical" evidence="9">
    <location>
        <begin position="404"/>
        <end position="427"/>
    </location>
</feature>
<keyword evidence="6 9" id="KW-1133">Transmembrane helix</keyword>
<dbReference type="GO" id="GO:0005886">
    <property type="term" value="C:plasma membrane"/>
    <property type="evidence" value="ECO:0007669"/>
    <property type="project" value="UniProtKB-SubCell"/>
</dbReference>
<reference evidence="12" key="2">
    <citation type="submission" date="2025-08" db="UniProtKB">
        <authorList>
            <consortium name="RefSeq"/>
        </authorList>
    </citation>
    <scope>IDENTIFICATION</scope>
    <source>
        <tissue evidence="12">Leaf</tissue>
    </source>
</reference>
<reference evidence="11" key="1">
    <citation type="submission" date="2025-05" db="UniProtKB">
        <authorList>
            <consortium name="RefSeq"/>
        </authorList>
    </citation>
    <scope>NUCLEOTIDE SEQUENCE [LARGE SCALE GENOMIC DNA]</scope>
</reference>
<dbReference type="Pfam" id="PF01490">
    <property type="entry name" value="Aa_trans"/>
    <property type="match status" value="1"/>
</dbReference>
<evidence type="ECO:0000256" key="4">
    <source>
        <dbReference type="ARBA" id="ARBA00022692"/>
    </source>
</evidence>
<evidence type="ECO:0000256" key="9">
    <source>
        <dbReference type="SAM" id="Phobius"/>
    </source>
</evidence>
<evidence type="ECO:0000256" key="1">
    <source>
        <dbReference type="ARBA" id="ARBA00004651"/>
    </source>
</evidence>
<keyword evidence="5" id="KW-0029">Amino-acid transport</keyword>
<evidence type="ECO:0000313" key="11">
    <source>
        <dbReference type="Proteomes" id="UP000827889"/>
    </source>
</evidence>
<evidence type="ECO:0000256" key="2">
    <source>
        <dbReference type="ARBA" id="ARBA00022448"/>
    </source>
</evidence>
<sequence>MAQDQPRNDEYDEKAIDDWLPITSSRNAKWWYSTFHNVTAMVGAGVLSLPYSMAELGWGPGVTLLILSWVITLYTLWQMVEMHEMVPGKRFDRYHELGQHAFGEKLGLWIVVPQQLLVDVGVCIVYMITGGKSIKKIHTVLCADCQPIRTSYFIMIFASIHFVLSHLPNFNSISVVSLAAAVMSLSYSTIAWTASLHKGVQPDVDYSLKGDKQTVVFNFFSALGDIAFAYAGHNVVLEIQATIPSTPEKPSKKPMWKGVVFAYIVVAICYFPVALIGYYVFGNTVDDNILITLQKPKWLIAASNLFVVIHVIGSYQIYAMPVFDMMETFLVKQLRFRPCFTLRFVTRTVYVALTMFIGICIPFFGSLLGFFGGFALAPTTYFLPCIMWLCIYKPRKFSLSWCTNWICIILGMMLVILGPIGGLRQIIISSKDYKFFS</sequence>